<protein>
    <recommendedName>
        <fullName evidence="5">DUF2946 domain-containing protein</fullName>
    </recommendedName>
</protein>
<gene>
    <name evidence="3" type="ORF">DI626_10995</name>
</gene>
<evidence type="ECO:0000313" key="3">
    <source>
        <dbReference type="EMBL" id="PZO81284.1"/>
    </source>
</evidence>
<comment type="caution">
    <text evidence="3">The sequence shown here is derived from an EMBL/GenBank/DDBJ whole genome shotgun (WGS) entry which is preliminary data.</text>
</comment>
<proteinExistence type="predicted"/>
<feature type="chain" id="PRO_5016100359" description="DUF2946 domain-containing protein" evidence="2">
    <location>
        <begin position="24"/>
        <end position="111"/>
    </location>
</feature>
<evidence type="ECO:0000313" key="4">
    <source>
        <dbReference type="Proteomes" id="UP000249557"/>
    </source>
</evidence>
<sequence length="111" mass="11689">MKILMAVLVLALAFSGFSAASHAMSDTGHIVSSDTQDGSSDINSADSSKDDSKAEKVACPDCLHCCSHVVFQTDNKTQMPEFASSNPVIEATDFLPDALTSSLLRPPKTLA</sequence>
<dbReference type="Proteomes" id="UP000249557">
    <property type="component" value="Unassembled WGS sequence"/>
</dbReference>
<feature type="compositionally biased region" description="Low complexity" evidence="1">
    <location>
        <begin position="37"/>
        <end position="46"/>
    </location>
</feature>
<dbReference type="EMBL" id="QFNK01000312">
    <property type="protein sequence ID" value="PZO81284.1"/>
    <property type="molecule type" value="Genomic_DNA"/>
</dbReference>
<evidence type="ECO:0000256" key="2">
    <source>
        <dbReference type="SAM" id="SignalP"/>
    </source>
</evidence>
<feature type="region of interest" description="Disordered" evidence="1">
    <location>
        <begin position="28"/>
        <end position="52"/>
    </location>
</feature>
<evidence type="ECO:0000256" key="1">
    <source>
        <dbReference type="SAM" id="MobiDB-lite"/>
    </source>
</evidence>
<accession>A0A2W4ZFZ3</accession>
<keyword evidence="2" id="KW-0732">Signal</keyword>
<name>A0A2W4ZFZ3_9BACT</name>
<feature type="signal peptide" evidence="2">
    <location>
        <begin position="1"/>
        <end position="23"/>
    </location>
</feature>
<reference evidence="3 4" key="1">
    <citation type="submission" date="2017-08" db="EMBL/GenBank/DDBJ databases">
        <title>Infants hospitalized years apart are colonized by the same room-sourced microbial strains.</title>
        <authorList>
            <person name="Brooks B."/>
            <person name="Olm M.R."/>
            <person name="Firek B.A."/>
            <person name="Baker R."/>
            <person name="Thomas B.C."/>
            <person name="Morowitz M.J."/>
            <person name="Banfield J.F."/>
        </authorList>
    </citation>
    <scope>NUCLEOTIDE SEQUENCE [LARGE SCALE GENOMIC DNA]</scope>
    <source>
        <strain evidence="3">S2_018_000_R2_104</strain>
    </source>
</reference>
<dbReference type="AlphaFoldDB" id="A0A2W4ZFZ3"/>
<organism evidence="3 4">
    <name type="scientific">Micavibrio aeruginosavorus</name>
    <dbReference type="NCBI Taxonomy" id="349221"/>
    <lineage>
        <taxon>Bacteria</taxon>
        <taxon>Pseudomonadati</taxon>
        <taxon>Bdellovibrionota</taxon>
        <taxon>Bdellovibrionia</taxon>
        <taxon>Bdellovibrionales</taxon>
        <taxon>Pseudobdellovibrionaceae</taxon>
        <taxon>Micavibrio</taxon>
    </lineage>
</organism>
<evidence type="ECO:0008006" key="5">
    <source>
        <dbReference type="Google" id="ProtNLM"/>
    </source>
</evidence>